<evidence type="ECO:0000256" key="1">
    <source>
        <dbReference type="SAM" id="Phobius"/>
    </source>
</evidence>
<dbReference type="GeneID" id="96778803"/>
<name>A0A6I2UGP3_9FIRM</name>
<gene>
    <name evidence="3" type="ORF">FYJ84_07725</name>
</gene>
<dbReference type="Gene3D" id="3.10.350.10">
    <property type="entry name" value="LysM domain"/>
    <property type="match status" value="1"/>
</dbReference>
<dbReference type="Proteomes" id="UP000433181">
    <property type="component" value="Unassembled WGS sequence"/>
</dbReference>
<sequence>MSVKRVRRVRWGRVAAAIIGGALAVTLLTGFYDGDQKLVQTVYTVREGDTLREISERFLPLNTGGRRYILEFEEGIVQLNPELWENRGDIRPGQQIKINYWVKE</sequence>
<feature type="domain" description="LysM" evidence="2">
    <location>
        <begin position="43"/>
        <end position="98"/>
    </location>
</feature>
<proteinExistence type="predicted"/>
<evidence type="ECO:0000313" key="3">
    <source>
        <dbReference type="EMBL" id="MSU08869.1"/>
    </source>
</evidence>
<dbReference type="AlphaFoldDB" id="A0A6I2UGP3"/>
<evidence type="ECO:0000313" key="4">
    <source>
        <dbReference type="Proteomes" id="UP000433181"/>
    </source>
</evidence>
<comment type="caution">
    <text evidence="3">The sequence shown here is derived from an EMBL/GenBank/DDBJ whole genome shotgun (WGS) entry which is preliminary data.</text>
</comment>
<dbReference type="InterPro" id="IPR036779">
    <property type="entry name" value="LysM_dom_sf"/>
</dbReference>
<protein>
    <submittedName>
        <fullName evidence="3">LysM peptidoglycan-binding domain-containing protein</fullName>
    </submittedName>
</protein>
<reference evidence="3 4" key="1">
    <citation type="submission" date="2019-08" db="EMBL/GenBank/DDBJ databases">
        <title>In-depth cultivation of the pig gut microbiome towards novel bacterial diversity and tailored functional studies.</title>
        <authorList>
            <person name="Wylensek D."/>
            <person name="Hitch T.C.A."/>
            <person name="Clavel T."/>
        </authorList>
    </citation>
    <scope>NUCLEOTIDE SEQUENCE [LARGE SCALE GENOMIC DNA]</scope>
    <source>
        <strain evidence="3 4">WCA-693-APC-5D-A</strain>
    </source>
</reference>
<dbReference type="RefSeq" id="WP_154407033.1">
    <property type="nucleotide sequence ID" value="NZ_VUNR01000013.1"/>
</dbReference>
<dbReference type="CDD" id="cd00118">
    <property type="entry name" value="LysM"/>
    <property type="match status" value="1"/>
</dbReference>
<feature type="transmembrane region" description="Helical" evidence="1">
    <location>
        <begin position="12"/>
        <end position="32"/>
    </location>
</feature>
<accession>A0A6I2UGP3</accession>
<keyword evidence="1" id="KW-0812">Transmembrane</keyword>
<dbReference type="EMBL" id="VUNR01000013">
    <property type="protein sequence ID" value="MSU08869.1"/>
    <property type="molecule type" value="Genomic_DNA"/>
</dbReference>
<evidence type="ECO:0000259" key="2">
    <source>
        <dbReference type="Pfam" id="PF01476"/>
    </source>
</evidence>
<organism evidence="3 4">
    <name type="scientific">Anaerovibrio slackiae</name>
    <dbReference type="NCBI Taxonomy" id="2652309"/>
    <lineage>
        <taxon>Bacteria</taxon>
        <taxon>Bacillati</taxon>
        <taxon>Bacillota</taxon>
        <taxon>Negativicutes</taxon>
        <taxon>Selenomonadales</taxon>
        <taxon>Selenomonadaceae</taxon>
        <taxon>Anaerovibrio</taxon>
    </lineage>
</organism>
<keyword evidence="1" id="KW-0472">Membrane</keyword>
<keyword evidence="4" id="KW-1185">Reference proteome</keyword>
<dbReference type="InterPro" id="IPR018392">
    <property type="entry name" value="LysM"/>
</dbReference>
<keyword evidence="1" id="KW-1133">Transmembrane helix</keyword>
<dbReference type="Pfam" id="PF01476">
    <property type="entry name" value="LysM"/>
    <property type="match status" value="1"/>
</dbReference>